<keyword evidence="2" id="KW-0812">Transmembrane</keyword>
<evidence type="ECO:0000313" key="3">
    <source>
        <dbReference type="EMBL" id="GAA3768791.1"/>
    </source>
</evidence>
<reference evidence="4" key="1">
    <citation type="journal article" date="2019" name="Int. J. Syst. Evol. Microbiol.">
        <title>The Global Catalogue of Microorganisms (GCM) 10K type strain sequencing project: providing services to taxonomists for standard genome sequencing and annotation.</title>
        <authorList>
            <consortium name="The Broad Institute Genomics Platform"/>
            <consortium name="The Broad Institute Genome Sequencing Center for Infectious Disease"/>
            <person name="Wu L."/>
            <person name="Ma J."/>
        </authorList>
    </citation>
    <scope>NUCLEOTIDE SEQUENCE [LARGE SCALE GENOMIC DNA]</scope>
    <source>
        <strain evidence="4">JCM 17138</strain>
    </source>
</reference>
<feature type="compositionally biased region" description="Basic and acidic residues" evidence="1">
    <location>
        <begin position="355"/>
        <end position="366"/>
    </location>
</feature>
<evidence type="ECO:0000256" key="1">
    <source>
        <dbReference type="SAM" id="MobiDB-lite"/>
    </source>
</evidence>
<evidence type="ECO:0000313" key="4">
    <source>
        <dbReference type="Proteomes" id="UP001501009"/>
    </source>
</evidence>
<feature type="transmembrane region" description="Helical" evidence="2">
    <location>
        <begin position="70"/>
        <end position="91"/>
    </location>
</feature>
<organism evidence="3 4">
    <name type="scientific">Streptomyces coacervatus</name>
    <dbReference type="NCBI Taxonomy" id="647381"/>
    <lineage>
        <taxon>Bacteria</taxon>
        <taxon>Bacillati</taxon>
        <taxon>Actinomycetota</taxon>
        <taxon>Actinomycetes</taxon>
        <taxon>Kitasatosporales</taxon>
        <taxon>Streptomycetaceae</taxon>
        <taxon>Streptomyces</taxon>
    </lineage>
</organism>
<feature type="compositionally biased region" description="Pro residues" evidence="1">
    <location>
        <begin position="367"/>
        <end position="376"/>
    </location>
</feature>
<evidence type="ECO:0000256" key="2">
    <source>
        <dbReference type="SAM" id="Phobius"/>
    </source>
</evidence>
<gene>
    <name evidence="3" type="ORF">GCM10022403_000500</name>
</gene>
<dbReference type="Proteomes" id="UP001501009">
    <property type="component" value="Unassembled WGS sequence"/>
</dbReference>
<accession>A0ABP7GKL2</accession>
<proteinExistence type="predicted"/>
<protein>
    <recommendedName>
        <fullName evidence="5">Two pore domain potassium channel family protein</fullName>
    </recommendedName>
</protein>
<feature type="transmembrane region" description="Helical" evidence="2">
    <location>
        <begin position="129"/>
        <end position="153"/>
    </location>
</feature>
<dbReference type="EMBL" id="BAABDE010000001">
    <property type="protein sequence ID" value="GAA3768791.1"/>
    <property type="molecule type" value="Genomic_DNA"/>
</dbReference>
<sequence>MGRMEWISGVAGGLLLAVLFANVLRTLVVPRGLYSALVFRLWWLLRRVLRLGAPRGGYEAIDRVQTWLAPLILIGMLATWLGGALCGYGLLLHAVSGLTWGNSFREAGSSLLTLGFASGDRLRLSALDFVAAATGPVLIALQIAYLPTLYAAYNRRELEVTLLQSRAGEPAWGPEILARQWLVDTETALPELYRSWERLASDMGESHSTYPVLMAFRSPRPYRHWLVGLVAVMDAAAIQLALTPGTAPPEARLVLRAGFTALRDIARALRLPYDPDPTPDTSIQLTYVEFDAAVAMLEAAGFNAERTTAQAWPHLHGWRVNYEAIAYELCRRCDAVPALWTGPRDFASTPVPPRRPADRRPGEGRPELPPPSGQTG</sequence>
<keyword evidence="2" id="KW-0472">Membrane</keyword>
<comment type="caution">
    <text evidence="3">The sequence shown here is derived from an EMBL/GenBank/DDBJ whole genome shotgun (WGS) entry which is preliminary data.</text>
</comment>
<evidence type="ECO:0008006" key="5">
    <source>
        <dbReference type="Google" id="ProtNLM"/>
    </source>
</evidence>
<name>A0ABP7GKL2_9ACTN</name>
<keyword evidence="2" id="KW-1133">Transmembrane helix</keyword>
<keyword evidence="4" id="KW-1185">Reference proteome</keyword>
<feature type="region of interest" description="Disordered" evidence="1">
    <location>
        <begin position="344"/>
        <end position="376"/>
    </location>
</feature>